<evidence type="ECO:0000313" key="4">
    <source>
        <dbReference type="Proteomes" id="UP001231124"/>
    </source>
</evidence>
<keyword evidence="2" id="KW-0732">Signal</keyword>
<evidence type="ECO:0000256" key="2">
    <source>
        <dbReference type="SAM" id="SignalP"/>
    </source>
</evidence>
<feature type="region of interest" description="Disordered" evidence="1">
    <location>
        <begin position="22"/>
        <end position="41"/>
    </location>
</feature>
<evidence type="ECO:0000313" key="3">
    <source>
        <dbReference type="EMBL" id="MDQ0447662.1"/>
    </source>
</evidence>
<feature type="chain" id="PRO_5046234895" description="Transmembrane protein" evidence="2">
    <location>
        <begin position="25"/>
        <end position="79"/>
    </location>
</feature>
<evidence type="ECO:0008006" key="5">
    <source>
        <dbReference type="Google" id="ProtNLM"/>
    </source>
</evidence>
<feature type="compositionally biased region" description="Low complexity" evidence="1">
    <location>
        <begin position="22"/>
        <end position="33"/>
    </location>
</feature>
<dbReference type="Proteomes" id="UP001231124">
    <property type="component" value="Unassembled WGS sequence"/>
</dbReference>
<protein>
    <recommendedName>
        <fullName evidence="5">Transmembrane protein</fullName>
    </recommendedName>
</protein>
<gene>
    <name evidence="3" type="ORF">QO012_002162</name>
</gene>
<accession>A0ABU0HZ95</accession>
<dbReference type="EMBL" id="JAUSVP010000005">
    <property type="protein sequence ID" value="MDQ0447662.1"/>
    <property type="molecule type" value="Genomic_DNA"/>
</dbReference>
<name>A0ABU0HZ95_9HYPH</name>
<feature type="signal peptide" evidence="2">
    <location>
        <begin position="1"/>
        <end position="24"/>
    </location>
</feature>
<keyword evidence="4" id="KW-1185">Reference proteome</keyword>
<proteinExistence type="predicted"/>
<reference evidence="3 4" key="1">
    <citation type="submission" date="2023-07" db="EMBL/GenBank/DDBJ databases">
        <title>Genomic Encyclopedia of Type Strains, Phase IV (KMG-IV): sequencing the most valuable type-strain genomes for metagenomic binning, comparative biology and taxonomic classification.</title>
        <authorList>
            <person name="Goeker M."/>
        </authorList>
    </citation>
    <scope>NUCLEOTIDE SEQUENCE [LARGE SCALE GENOMIC DNA]</scope>
    <source>
        <strain evidence="3 4">DSM 19013</strain>
    </source>
</reference>
<evidence type="ECO:0000256" key="1">
    <source>
        <dbReference type="SAM" id="MobiDB-lite"/>
    </source>
</evidence>
<organism evidence="3 4">
    <name type="scientific">Methylobacterium aerolatum</name>
    <dbReference type="NCBI Taxonomy" id="418708"/>
    <lineage>
        <taxon>Bacteria</taxon>
        <taxon>Pseudomonadati</taxon>
        <taxon>Pseudomonadota</taxon>
        <taxon>Alphaproteobacteria</taxon>
        <taxon>Hyphomicrobiales</taxon>
        <taxon>Methylobacteriaceae</taxon>
        <taxon>Methylobacterium</taxon>
    </lineage>
</organism>
<comment type="caution">
    <text evidence="3">The sequence shown here is derived from an EMBL/GenBank/DDBJ whole genome shotgun (WGS) entry which is preliminary data.</text>
</comment>
<sequence length="79" mass="8464">MIGTFTRISLVALGVAGFAASASARDAGSGSQSKTVRPMKGFKPSYQATTNVAGPERPYTWPVNDRYGPVSRPYFGRSY</sequence>